<gene>
    <name evidence="2" type="ORF">SAMN04488552_0676</name>
</gene>
<dbReference type="InterPro" id="IPR029058">
    <property type="entry name" value="AB_hydrolase_fold"/>
</dbReference>
<keyword evidence="3" id="KW-1185">Reference proteome</keyword>
<sequence length="303" mass="34867">MKNLLKSSILILLLLTINLGIAQVNPGESNPISTDSYNLYKPNNTEAVLILFGGFPENGEIIETEFPITDMALEEEVAVIYMNYNRKLWLEESQKAALANDLKVLFETNNLPKKKIFIGGLSSGGNIAILIGNYLAENSNLNLEPTGVFVVDSPIDLAALYKITEENIKKDFSEASVGESTFIHNYFKSQLGNPNEEIKPYEDYSVFTHETKNYQNIEDLKNTKLRFYSEPDKEWWKKNMGVDYDQMNAFHLKRLTKFLQEQDYKDVEYITSENKGYRSNGERHPHSWSIVNKEDLLRWILEE</sequence>
<name>A0A1H1LB82_9FLAO</name>
<dbReference type="SUPFAM" id="SSF53474">
    <property type="entry name" value="alpha/beta-Hydrolases"/>
    <property type="match status" value="1"/>
</dbReference>
<dbReference type="Gene3D" id="3.40.50.1820">
    <property type="entry name" value="alpha/beta hydrolase"/>
    <property type="match status" value="1"/>
</dbReference>
<dbReference type="Proteomes" id="UP000198858">
    <property type="component" value="Chromosome I"/>
</dbReference>
<proteinExistence type="predicted"/>
<dbReference type="RefSeq" id="WP_089661293.1">
    <property type="nucleotide sequence ID" value="NZ_LT629745.1"/>
</dbReference>
<evidence type="ECO:0008006" key="4">
    <source>
        <dbReference type="Google" id="ProtNLM"/>
    </source>
</evidence>
<protein>
    <recommendedName>
        <fullName evidence="4">Alpha/beta hydrolase fold</fullName>
    </recommendedName>
</protein>
<feature type="chain" id="PRO_5009253344" description="Alpha/beta hydrolase fold" evidence="1">
    <location>
        <begin position="23"/>
        <end position="303"/>
    </location>
</feature>
<feature type="signal peptide" evidence="1">
    <location>
        <begin position="1"/>
        <end position="22"/>
    </location>
</feature>
<dbReference type="EMBL" id="LT629745">
    <property type="protein sequence ID" value="SDR71687.1"/>
    <property type="molecule type" value="Genomic_DNA"/>
</dbReference>
<keyword evidence="1" id="KW-0732">Signal</keyword>
<accession>A0A1H1LB82</accession>
<evidence type="ECO:0000256" key="1">
    <source>
        <dbReference type="SAM" id="SignalP"/>
    </source>
</evidence>
<reference evidence="2 3" key="1">
    <citation type="submission" date="2016-10" db="EMBL/GenBank/DDBJ databases">
        <authorList>
            <person name="Varghese N."/>
            <person name="Submissions S."/>
        </authorList>
    </citation>
    <scope>NUCLEOTIDE SEQUENCE [LARGE SCALE GENOMIC DNA]</scope>
    <source>
        <strain evidence="2 3">Mar_2010_102</strain>
    </source>
</reference>
<organism evidence="2 3">
    <name type="scientific">Christiangramia echinicola</name>
    <dbReference type="NCBI Taxonomy" id="279359"/>
    <lineage>
        <taxon>Bacteria</taxon>
        <taxon>Pseudomonadati</taxon>
        <taxon>Bacteroidota</taxon>
        <taxon>Flavobacteriia</taxon>
        <taxon>Flavobacteriales</taxon>
        <taxon>Flavobacteriaceae</taxon>
        <taxon>Christiangramia</taxon>
    </lineage>
</organism>
<dbReference type="AlphaFoldDB" id="A0A1H1LB82"/>
<evidence type="ECO:0000313" key="2">
    <source>
        <dbReference type="EMBL" id="SDR71687.1"/>
    </source>
</evidence>
<evidence type="ECO:0000313" key="3">
    <source>
        <dbReference type="Proteomes" id="UP000198858"/>
    </source>
</evidence>
<dbReference type="STRING" id="1250231.SAMN04488552_0676"/>